<dbReference type="GO" id="GO:0005634">
    <property type="term" value="C:nucleus"/>
    <property type="evidence" value="ECO:0007669"/>
    <property type="project" value="UniProtKB-SubCell"/>
</dbReference>
<feature type="compositionally biased region" description="Low complexity" evidence="10">
    <location>
        <begin position="643"/>
        <end position="655"/>
    </location>
</feature>
<dbReference type="InterPro" id="IPR001452">
    <property type="entry name" value="SH3_domain"/>
</dbReference>
<dbReference type="Pfam" id="PF00018">
    <property type="entry name" value="SH3_1"/>
    <property type="match status" value="1"/>
</dbReference>
<dbReference type="PANTHER" id="PTHR24131">
    <property type="entry name" value="APOPTOSIS-STIMULATING OF P53 PROTEIN"/>
    <property type="match status" value="1"/>
</dbReference>
<comment type="subcellular location">
    <subcellularLocation>
        <location evidence="1">Nucleus</location>
    </subcellularLocation>
</comment>
<feature type="compositionally biased region" description="Polar residues" evidence="10">
    <location>
        <begin position="430"/>
        <end position="441"/>
    </location>
</feature>
<feature type="region of interest" description="Disordered" evidence="10">
    <location>
        <begin position="643"/>
        <end position="752"/>
    </location>
</feature>
<reference evidence="12" key="1">
    <citation type="journal article" date="2019" name="Bull. Entomol. Res.">
        <title>Heat stress-induced expression of Px-pdrg and Px-aspp2 in insecticide-resistant and -susceptible Plutella xylostella.</title>
        <authorList>
            <person name="Wang Y."/>
            <person name="Wang J.N."/>
            <person name="Chen X.Z."/>
            <person name="Hu Q.X."/>
            <person name="Liu Q.Q."/>
            <person name="Wu G."/>
        </authorList>
    </citation>
    <scope>NUCLEOTIDE SEQUENCE</scope>
</reference>
<evidence type="ECO:0000259" key="11">
    <source>
        <dbReference type="PROSITE" id="PS50002"/>
    </source>
</evidence>
<sequence length="1072" mass="118914">MKEPGSPEELLGEGVELTLGELRAMALRQQQQIDTQHQLLCAKEQRLRYLKQQEARQHQVAVEGERLRRLRERVEAQELKLRRMEERKDIENYKEHIPFLLPASDLESIRALFNEKEKELSVAVAKVEELTRQLEELRRGRASSAPPPAHELDKLRRELMYRNKLNEQQNGRLSAQRAALGVRQEEMRNKQYLSTHLIAHRQQPQQRTNNPTPMQQLPNYPTSGSNGISSQPKKQQTRGNIAAVEHYNHVRHAQSISHNQNFQALKQNVIQNNVPLKQLTQPDNIQSHLTQQEAHYLQQKQMINPLYNGGYNNLPPGIQDSQYQGQYPNKHADINSFSHVQQGISNAYDQKAMFEHINKYPDYPKQPQYSPNSTSSCNSNQNGKELKINEQEFLPEFAASKSDPKYQTLPYNTKFPQNATGKIKQDDNSKNSNELSQESKNQNQNAANINHMTVHSTPLSVVNKSLATPLSQTEATYQQDQNTYQLQKSDSSSRCNQEGKENQAYPQNNRLSQSNSTEGSKSNGTKSQQGSTILKGSSPSLAQTGSSSSLRFGKPVSSVAPTTVQVSSGLRCSSSGRPSPIYQTSSTKIQPVQPQTVQTSVQNSSNIINPVASNPVVSQPQIVRNTASGLSSSASAFGQNASSQSILLSPPQSASTPLSTCATPDVSGTDKSPKPALPPKPTIKTPPRQSANNDTNFQAKDQDTALPTLPIPDNSSNDSDNPSRDTNNEMIIKARPLTIRKPPLSEQPKLRNMNTTKNGISVSINRRIEMPPAFLFPEMDHLTREAPSENGLIQKRDEVDKALNNNVDVISNEKMEEGKEVSTLVSDVTEQISSVDLNGQDGQLGDNVLRRSKKGNLKQGGKAPLTRRVSFDPLALLLDASLEGELELVKKTATQVQNASAANDEGITALHNAICAGHFEIVKFLVELGCDVNAQDSDGWTPLHCAASCNNLPIVRFLVEHGACIFATTLSDHETAAEKCEEDEEGFDGCSEYLYSIQEKLGIMNGGTVYAVFPYSAARSDELTFSAGTRLQVLRKGDDSEREWWWSRASGAEGYAPRNLLGLYPRVTPKQD</sequence>
<evidence type="ECO:0000256" key="8">
    <source>
        <dbReference type="PROSITE-ProRule" id="PRU00192"/>
    </source>
</evidence>
<feature type="region of interest" description="Disordered" evidence="10">
    <location>
        <begin position="200"/>
        <end position="237"/>
    </location>
</feature>
<keyword evidence="4" id="KW-0677">Repeat</keyword>
<gene>
    <name evidence="12" type="primary">ASPP2</name>
</gene>
<feature type="coiled-coil region" evidence="9">
    <location>
        <begin position="67"/>
        <end position="140"/>
    </location>
</feature>
<evidence type="ECO:0000256" key="4">
    <source>
        <dbReference type="ARBA" id="ARBA00022737"/>
    </source>
</evidence>
<dbReference type="FunFam" id="1.25.40.20:FF:000008">
    <property type="entry name" value="Apoptosis-stimulating of p53 protein 2 isoform 1"/>
    <property type="match status" value="1"/>
</dbReference>
<evidence type="ECO:0000256" key="1">
    <source>
        <dbReference type="ARBA" id="ARBA00004123"/>
    </source>
</evidence>
<dbReference type="GO" id="GO:0006915">
    <property type="term" value="P:apoptotic process"/>
    <property type="evidence" value="ECO:0007669"/>
    <property type="project" value="UniProtKB-KW"/>
</dbReference>
<dbReference type="SUPFAM" id="SSF50044">
    <property type="entry name" value="SH3-domain"/>
    <property type="match status" value="1"/>
</dbReference>
<feature type="compositionally biased region" description="Polar residues" evidence="10">
    <location>
        <begin position="367"/>
        <end position="382"/>
    </location>
</feature>
<keyword evidence="6" id="KW-0539">Nucleus</keyword>
<dbReference type="GO" id="GO:0002039">
    <property type="term" value="F:p53 binding"/>
    <property type="evidence" value="ECO:0007669"/>
    <property type="project" value="InterPro"/>
</dbReference>
<feature type="compositionally biased region" description="Polar residues" evidence="10">
    <location>
        <begin position="409"/>
        <end position="420"/>
    </location>
</feature>
<feature type="compositionally biased region" description="Low complexity" evidence="10">
    <location>
        <begin position="590"/>
        <end position="601"/>
    </location>
</feature>
<proteinExistence type="evidence at transcript level"/>
<dbReference type="EMBL" id="MH727582">
    <property type="protein sequence ID" value="QFS22649.1"/>
    <property type="molecule type" value="mRNA"/>
</dbReference>
<dbReference type="AlphaFoldDB" id="A0A5P8U4C9"/>
<feature type="compositionally biased region" description="Polar residues" evidence="10">
    <location>
        <begin position="476"/>
        <end position="496"/>
    </location>
</feature>
<evidence type="ECO:0000256" key="10">
    <source>
        <dbReference type="SAM" id="MobiDB-lite"/>
    </source>
</evidence>
<evidence type="ECO:0000256" key="6">
    <source>
        <dbReference type="ARBA" id="ARBA00023242"/>
    </source>
</evidence>
<accession>A0A5P8U4C9</accession>
<keyword evidence="5 7" id="KW-0040">ANK repeat</keyword>
<feature type="compositionally biased region" description="Polar residues" evidence="10">
    <location>
        <begin position="217"/>
        <end position="237"/>
    </location>
</feature>
<organism evidence="12">
    <name type="scientific">Plutella xylostella</name>
    <name type="common">Diamondback moth</name>
    <name type="synonym">Plutella maculipennis</name>
    <dbReference type="NCBI Taxonomy" id="51655"/>
    <lineage>
        <taxon>Eukaryota</taxon>
        <taxon>Metazoa</taxon>
        <taxon>Ecdysozoa</taxon>
        <taxon>Arthropoda</taxon>
        <taxon>Hexapoda</taxon>
        <taxon>Insecta</taxon>
        <taxon>Pterygota</taxon>
        <taxon>Neoptera</taxon>
        <taxon>Endopterygota</taxon>
        <taxon>Lepidoptera</taxon>
        <taxon>Glossata</taxon>
        <taxon>Ditrysia</taxon>
        <taxon>Yponomeutoidea</taxon>
        <taxon>Plutellidae</taxon>
        <taxon>Plutella</taxon>
    </lineage>
</organism>
<keyword evidence="2 8" id="KW-0728">SH3 domain</keyword>
<feature type="compositionally biased region" description="Low complexity" evidence="10">
    <location>
        <begin position="201"/>
        <end position="216"/>
    </location>
</feature>
<evidence type="ECO:0000313" key="12">
    <source>
        <dbReference type="EMBL" id="QFS22649.1"/>
    </source>
</evidence>
<dbReference type="PROSITE" id="PS50088">
    <property type="entry name" value="ANK_REPEAT"/>
    <property type="match status" value="2"/>
</dbReference>
<dbReference type="Pfam" id="PF12796">
    <property type="entry name" value="Ank_2"/>
    <property type="match status" value="1"/>
</dbReference>
<evidence type="ECO:0000256" key="7">
    <source>
        <dbReference type="PROSITE-ProRule" id="PRU00023"/>
    </source>
</evidence>
<keyword evidence="9" id="KW-0175">Coiled coil</keyword>
<dbReference type="InterPro" id="IPR036028">
    <property type="entry name" value="SH3-like_dom_sf"/>
</dbReference>
<dbReference type="InterPro" id="IPR047163">
    <property type="entry name" value="ASPP1/2"/>
</dbReference>
<feature type="repeat" description="ANK" evidence="7">
    <location>
        <begin position="938"/>
        <end position="970"/>
    </location>
</feature>
<dbReference type="PANTHER" id="PTHR24131:SF10">
    <property type="entry name" value="ANKYRIN-REPEAT, SH3-DOMAIN, AND PROLINE-RICH-REGION CONTAINING PROTEIN, ISOFORM B"/>
    <property type="match status" value="1"/>
</dbReference>
<dbReference type="PROSITE" id="PS50297">
    <property type="entry name" value="ANK_REP_REGION"/>
    <property type="match status" value="2"/>
</dbReference>
<keyword evidence="3" id="KW-0053">Apoptosis</keyword>
<feature type="region of interest" description="Disordered" evidence="10">
    <location>
        <begin position="476"/>
        <end position="601"/>
    </location>
</feature>
<feature type="compositionally biased region" description="Polar residues" evidence="10">
    <location>
        <begin position="559"/>
        <end position="589"/>
    </location>
</feature>
<dbReference type="SUPFAM" id="SSF48403">
    <property type="entry name" value="Ankyrin repeat"/>
    <property type="match status" value="1"/>
</dbReference>
<feature type="repeat" description="ANK" evidence="7">
    <location>
        <begin position="905"/>
        <end position="937"/>
    </location>
</feature>
<evidence type="ECO:0000256" key="2">
    <source>
        <dbReference type="ARBA" id="ARBA00022443"/>
    </source>
</evidence>
<feature type="compositionally biased region" description="Polar residues" evidence="10">
    <location>
        <begin position="504"/>
        <end position="550"/>
    </location>
</feature>
<protein>
    <submittedName>
        <fullName evidence="12">Apoptosis-stimulating of p53 protein 2</fullName>
    </submittedName>
</protein>
<dbReference type="SMART" id="SM00326">
    <property type="entry name" value="SH3"/>
    <property type="match status" value="1"/>
</dbReference>
<dbReference type="SMART" id="SM00248">
    <property type="entry name" value="ANK"/>
    <property type="match status" value="2"/>
</dbReference>
<dbReference type="GO" id="GO:0042981">
    <property type="term" value="P:regulation of apoptotic process"/>
    <property type="evidence" value="ECO:0007669"/>
    <property type="project" value="InterPro"/>
</dbReference>
<evidence type="ECO:0000256" key="3">
    <source>
        <dbReference type="ARBA" id="ARBA00022703"/>
    </source>
</evidence>
<evidence type="ECO:0000256" key="9">
    <source>
        <dbReference type="SAM" id="Coils"/>
    </source>
</evidence>
<dbReference type="InterPro" id="IPR002110">
    <property type="entry name" value="Ankyrin_rpt"/>
</dbReference>
<dbReference type="InterPro" id="IPR036770">
    <property type="entry name" value="Ankyrin_rpt-contain_sf"/>
</dbReference>
<name>A0A5P8U4C9_PLUXY</name>
<dbReference type="PROSITE" id="PS50002">
    <property type="entry name" value="SH3"/>
    <property type="match status" value="1"/>
</dbReference>
<feature type="region of interest" description="Disordered" evidence="10">
    <location>
        <begin position="360"/>
        <end position="382"/>
    </location>
</feature>
<feature type="region of interest" description="Disordered" evidence="10">
    <location>
        <begin position="400"/>
        <end position="441"/>
    </location>
</feature>
<evidence type="ECO:0000256" key="5">
    <source>
        <dbReference type="ARBA" id="ARBA00023043"/>
    </source>
</evidence>
<dbReference type="Gene3D" id="1.25.40.20">
    <property type="entry name" value="Ankyrin repeat-containing domain"/>
    <property type="match status" value="1"/>
</dbReference>
<feature type="compositionally biased region" description="Polar residues" evidence="10">
    <location>
        <begin position="687"/>
        <end position="699"/>
    </location>
</feature>
<feature type="domain" description="SH3" evidence="11">
    <location>
        <begin position="1004"/>
        <end position="1066"/>
    </location>
</feature>